<sequence>MCSARMVYSLMTSASFGRTLSMQCERNCLVMSPPLASSCSSCLASDERHAKLSSLILAIRSAAVSAAPMRSSSACRALRNGRERETSVTDARKLRSGKSWNSGSTPTWAMNASAGGSARPGTHGTSDSRVITTSARLTTEVASWPRWCGWVNGTFTKWPMLSVTAIP</sequence>
<proteinExistence type="predicted"/>
<feature type="compositionally biased region" description="Basic and acidic residues" evidence="1">
    <location>
        <begin position="80"/>
        <end position="93"/>
    </location>
</feature>
<accession>A0A645G2X1</accession>
<protein>
    <submittedName>
        <fullName evidence="2">Uncharacterized protein</fullName>
    </submittedName>
</protein>
<organism evidence="2">
    <name type="scientific">bioreactor metagenome</name>
    <dbReference type="NCBI Taxonomy" id="1076179"/>
    <lineage>
        <taxon>unclassified sequences</taxon>
        <taxon>metagenomes</taxon>
        <taxon>ecological metagenomes</taxon>
    </lineage>
</organism>
<feature type="compositionally biased region" description="Polar residues" evidence="1">
    <location>
        <begin position="98"/>
        <end position="110"/>
    </location>
</feature>
<evidence type="ECO:0000256" key="1">
    <source>
        <dbReference type="SAM" id="MobiDB-lite"/>
    </source>
</evidence>
<evidence type="ECO:0000313" key="2">
    <source>
        <dbReference type="EMBL" id="MPN18463.1"/>
    </source>
</evidence>
<comment type="caution">
    <text evidence="2">The sequence shown here is derived from an EMBL/GenBank/DDBJ whole genome shotgun (WGS) entry which is preliminary data.</text>
</comment>
<name>A0A645G2X1_9ZZZZ</name>
<gene>
    <name evidence="2" type="ORF">SDC9_165823</name>
</gene>
<dbReference type="AlphaFoldDB" id="A0A645G2X1"/>
<feature type="region of interest" description="Disordered" evidence="1">
    <location>
        <begin position="78"/>
        <end position="128"/>
    </location>
</feature>
<reference evidence="2" key="1">
    <citation type="submission" date="2019-08" db="EMBL/GenBank/DDBJ databases">
        <authorList>
            <person name="Kucharzyk K."/>
            <person name="Murdoch R.W."/>
            <person name="Higgins S."/>
            <person name="Loffler F."/>
        </authorList>
    </citation>
    <scope>NUCLEOTIDE SEQUENCE</scope>
</reference>
<dbReference type="EMBL" id="VSSQ01065793">
    <property type="protein sequence ID" value="MPN18463.1"/>
    <property type="molecule type" value="Genomic_DNA"/>
</dbReference>